<proteinExistence type="predicted"/>
<dbReference type="Gene3D" id="2.60.120.260">
    <property type="entry name" value="Galactose-binding domain-like"/>
    <property type="match status" value="1"/>
</dbReference>
<reference evidence="2 3" key="1">
    <citation type="submission" date="2018-05" db="EMBL/GenBank/DDBJ databases">
        <title>Chitinophaga sp. K3CV102501T nov., isolated from isolated from a monsoon evergreen broad-leaved forest soil.</title>
        <authorList>
            <person name="Lv Y."/>
        </authorList>
    </citation>
    <scope>NUCLEOTIDE SEQUENCE [LARGE SCALE GENOMIC DNA]</scope>
    <source>
        <strain evidence="2 3">GDMCC 1.1325</strain>
    </source>
</reference>
<protein>
    <submittedName>
        <fullName evidence="2">Uncharacterized protein</fullName>
    </submittedName>
</protein>
<evidence type="ECO:0000256" key="1">
    <source>
        <dbReference type="SAM" id="SignalP"/>
    </source>
</evidence>
<sequence>MFFLALLVYQIGFPAAAYALTSGPTAPEATSFEPVDTTDMVNLQTGDFTYNLPLLEVPGPEGGYPLSLSYHAGIQVGEDASWTGLGWTLNPGAITRNVNGYPDDWFSETQLRRDYWEGGQTNTYNVGVSVGIANTPATVSFGLAFSQDTYQGFGVGGSVGVGANYGPLHIGAEVGVTPFGQSYQSIGFSASTSSGGSLGVSVSGGLSTSGGYAGVSAGNSFLGASMGTNGLSMIVGEGITGTTNNDRSGEISTKSSGLSVDIPIGYVNIRLGYNHTRYWSDENVNIPAHGSLNLTGWNMLDNHAYDCYSLLNYDPANYNATNIVDNSDPDVLQGGTFPDYDNYVVTAQGLAGTMRPYGFQNYVARQNRSNSNRTTIMYVCPGQTNTFNMLGKQPQFRFDNDFSNQYRQNFNDIDVVNVYAMNLPAPFDPNPVYGNNDGTYGYNTATTQLAGSRSIRTIDYATLFGASDKKGFLYPSGTTGFVYNSALAKSIGGFAVTNSSGVTYHYSLPAYSYNESIYSEKIDPSKGPGQSKSFNRQVKPGKYAYTWYLTGVTGPDYVDKNNNGILDEGDWGYWVKFEYGKWTDTYCWRNPETGFAPDIDNKFQNASKGQKEVYYLNAIKTRSHTALFVKDLRTDARGASPTIMQSTGDTESVGAYDGNSAYSLSLNRILLYNNADLPALNMNSSSELNIAAHYAGNVLDKYDVADPSFLQKAFRVIDFKYDLSLCFYTPNSFSGSSTRVTAGKLTLNQLVVRGKGGACMLPSTDFQYEVDDTNMGTITASTAPGSNSIGNITCSNIANGQYNVGDILNIYIGRGRYSGVITKKYSATSYDVKYFPGMASGGGSGTCYITKNPIYLQDAKDIWGLYKSDYDAAAYAQNSNIGGARTYASAGSADAWSLRKITTQLGAKIRVEYESDVYNKAVLNSSSSSVINNFSYNSTTKQLSFKVNSIGDGLSLSNTYKVGTKLNALLIQPADITIQSKNSDGSSWPLTILDGDQYVTRTAILGGNEFVITAVDDVNKTITVNCSTLNELNIPNTVPNTDVIKVECKVYSTGNLFYSNDFNRPGGGLRVKTLSVQSTQNTATTMYDYSNADNPAISSGVTSYEPSVFDYCEVSRYPAVASGENQYKKELYKNINYLLTIAREVTPPGVVYKNVSVRTKVTSPDGTERATAGRTVYEFEVFNENMISRHKVGLGTTSGYYHNNPSSGSLNVGNNQTIQNLTAAVGLLKRTTTYDVNDKPLASTNYMFEHGTFGSPNPAFLDIYYNGLNKYNYQGVTSERSFEEKYVYNPATSQNKVMLTMSAKETYPVIPTGVTTTDYKTGTSTAKYYNGYDFYSGEITKTVTRDIYGNAFATEVIPAYRKYPQMGLMVNNSANKNMLTQTAGSYTYVLGNGVNAGVVSASATIWGNQTPVLNPDNSGTTLVQNTSSVGNVWRKQQEYIWRPDVIKPDGVVPMAEFTDINWTNPLASNSAWKKAVEVTLYSANSHPLETVDINGAYGATKYGYKDSRKVLTVTPAQYSQVAFSGAEDELIGSAFSSGVNPGDGTIETSTTFPATLAHTGYNSLRTAAAKQGFNYTVPVAASQLNVQYQASVWVKSVAGGQPSANIYYQVNGGTPTPATVTATRKSGDWYLLTLVTPTSASASAGSSIKFGCTNTGATDVVFDDFRVHPVSASSTAFVYDKTSGELTYILDNKNIYTRYNYDSGGKLIGTYKEIIGTGEKKVYEYEYNYGKGCIAANNLSIPKVDFYKQHFGLI</sequence>
<dbReference type="Proteomes" id="UP000253410">
    <property type="component" value="Unassembled WGS sequence"/>
</dbReference>
<organism evidence="2 3">
    <name type="scientific">Chitinophaga flava</name>
    <dbReference type="NCBI Taxonomy" id="2259036"/>
    <lineage>
        <taxon>Bacteria</taxon>
        <taxon>Pseudomonadati</taxon>
        <taxon>Bacteroidota</taxon>
        <taxon>Chitinophagia</taxon>
        <taxon>Chitinophagales</taxon>
        <taxon>Chitinophagaceae</taxon>
        <taxon>Chitinophaga</taxon>
    </lineage>
</organism>
<feature type="chain" id="PRO_5016935394" evidence="1">
    <location>
        <begin position="20"/>
        <end position="1754"/>
    </location>
</feature>
<comment type="caution">
    <text evidence="2">The sequence shown here is derived from an EMBL/GenBank/DDBJ whole genome shotgun (WGS) entry which is preliminary data.</text>
</comment>
<accession>A0A365Y5P7</accession>
<keyword evidence="3" id="KW-1185">Reference proteome</keyword>
<gene>
    <name evidence="2" type="ORF">DF182_12420</name>
</gene>
<feature type="signal peptide" evidence="1">
    <location>
        <begin position="1"/>
        <end position="19"/>
    </location>
</feature>
<dbReference type="EMBL" id="QFFJ01000001">
    <property type="protein sequence ID" value="RBL93324.1"/>
    <property type="molecule type" value="Genomic_DNA"/>
</dbReference>
<evidence type="ECO:0000313" key="2">
    <source>
        <dbReference type="EMBL" id="RBL93324.1"/>
    </source>
</evidence>
<keyword evidence="1" id="KW-0732">Signal</keyword>
<name>A0A365Y5P7_9BACT</name>
<dbReference type="PROSITE" id="PS00018">
    <property type="entry name" value="EF_HAND_1"/>
    <property type="match status" value="1"/>
</dbReference>
<evidence type="ECO:0000313" key="3">
    <source>
        <dbReference type="Proteomes" id="UP000253410"/>
    </source>
</evidence>
<dbReference type="InterPro" id="IPR018247">
    <property type="entry name" value="EF_Hand_1_Ca_BS"/>
</dbReference>